<evidence type="ECO:0000259" key="9">
    <source>
        <dbReference type="PROSITE" id="PS51211"/>
    </source>
</evidence>
<feature type="domain" description="Vitellogenin" evidence="9">
    <location>
        <begin position="64"/>
        <end position="662"/>
    </location>
</feature>
<name>A0A0A1XJ41_ZEUCU</name>
<dbReference type="InterPro" id="IPR015255">
    <property type="entry name" value="Vitellinogen_open_b-sht"/>
</dbReference>
<dbReference type="SUPFAM" id="SSF56968">
    <property type="entry name" value="Lipovitellin-phosvitin complex, beta-sheet shell regions"/>
    <property type="match status" value="2"/>
</dbReference>
<dbReference type="InterPro" id="IPR001747">
    <property type="entry name" value="Vitellogenin_N"/>
</dbReference>
<protein>
    <submittedName>
        <fullName evidence="11">Apolipophorins</fullName>
    </submittedName>
</protein>
<dbReference type="SMART" id="SM00216">
    <property type="entry name" value="VWD"/>
    <property type="match status" value="1"/>
</dbReference>
<evidence type="ECO:0000256" key="1">
    <source>
        <dbReference type="ARBA" id="ARBA00004613"/>
    </source>
</evidence>
<dbReference type="GO" id="GO:0005576">
    <property type="term" value="C:extracellular region"/>
    <property type="evidence" value="ECO:0007669"/>
    <property type="project" value="UniProtKB-SubCell"/>
</dbReference>
<dbReference type="InterPro" id="IPR001846">
    <property type="entry name" value="VWF_type-D"/>
</dbReference>
<reference evidence="11" key="1">
    <citation type="submission" date="2014-11" db="EMBL/GenBank/DDBJ databases">
        <authorList>
            <person name="Geib S."/>
        </authorList>
    </citation>
    <scope>NUCLEOTIDE SEQUENCE</scope>
</reference>
<dbReference type="Pfam" id="PF01347">
    <property type="entry name" value="Vitellogenin_N"/>
    <property type="match status" value="1"/>
</dbReference>
<evidence type="ECO:0000259" key="10">
    <source>
        <dbReference type="PROSITE" id="PS51233"/>
    </source>
</evidence>
<comment type="subcellular location">
    <subcellularLocation>
        <location evidence="1">Secreted</location>
    </subcellularLocation>
</comment>
<evidence type="ECO:0000256" key="3">
    <source>
        <dbReference type="ARBA" id="ARBA00022525"/>
    </source>
</evidence>
<feature type="signal peptide" evidence="8">
    <location>
        <begin position="1"/>
        <end position="46"/>
    </location>
</feature>
<gene>
    <name evidence="11" type="primary">Rfabg_1</name>
    <name evidence="11" type="ORF">g.7343</name>
</gene>
<dbReference type="InterPro" id="IPR015819">
    <property type="entry name" value="Lipid_transp_b-sht_shell"/>
</dbReference>
<dbReference type="SMART" id="SM01169">
    <property type="entry name" value="DUF1943"/>
    <property type="match status" value="1"/>
</dbReference>
<evidence type="ECO:0000256" key="4">
    <source>
        <dbReference type="ARBA" id="ARBA00022729"/>
    </source>
</evidence>
<reference evidence="11" key="2">
    <citation type="journal article" date="2015" name="Gigascience">
        <title>Reconstructing a comprehensive transcriptome assembly of a white-pupal translocated strain of the pest fruit fly Bactrocera cucurbitae.</title>
        <authorList>
            <person name="Sim S.B."/>
            <person name="Calla B."/>
            <person name="Hall B."/>
            <person name="DeRego T."/>
            <person name="Geib S.M."/>
        </authorList>
    </citation>
    <scope>NUCLEOTIDE SEQUENCE</scope>
</reference>
<dbReference type="InterPro" id="IPR050733">
    <property type="entry name" value="Vitellogenin/Apolipophorin"/>
</dbReference>
<dbReference type="Gene3D" id="2.20.50.20">
    <property type="entry name" value="Lipovitellin. Chain A, domain 3"/>
    <property type="match status" value="1"/>
</dbReference>
<dbReference type="Gene3D" id="2.20.80.10">
    <property type="entry name" value="Lipovitellin-phosvitin complex, chain A, domain 4"/>
    <property type="match status" value="1"/>
</dbReference>
<keyword evidence="5" id="KW-0445">Lipid transport</keyword>
<dbReference type="GO" id="GO:0005319">
    <property type="term" value="F:lipid transporter activity"/>
    <property type="evidence" value="ECO:0007669"/>
    <property type="project" value="InterPro"/>
</dbReference>
<dbReference type="InterPro" id="IPR011030">
    <property type="entry name" value="Lipovitellin_superhlx_dom"/>
</dbReference>
<comment type="caution">
    <text evidence="7">Lacks conserved residue(s) required for the propagation of feature annotation.</text>
</comment>
<proteinExistence type="predicted"/>
<dbReference type="SMART" id="SM00638">
    <property type="entry name" value="LPD_N"/>
    <property type="match status" value="1"/>
</dbReference>
<evidence type="ECO:0000313" key="11">
    <source>
        <dbReference type="EMBL" id="JAD11026.1"/>
    </source>
</evidence>
<evidence type="ECO:0000256" key="7">
    <source>
        <dbReference type="PROSITE-ProRule" id="PRU00557"/>
    </source>
</evidence>
<dbReference type="EMBL" id="GBXI01003266">
    <property type="protein sequence ID" value="JAD11026.1"/>
    <property type="molecule type" value="Transcribed_RNA"/>
</dbReference>
<dbReference type="InterPro" id="IPR009454">
    <property type="entry name" value="Lipid_transpt_open_b-sht"/>
</dbReference>
<dbReference type="Gene3D" id="2.30.230.10">
    <property type="entry name" value="Lipovitellin, beta-sheet shell regions, chain A"/>
    <property type="match status" value="1"/>
</dbReference>
<dbReference type="PANTHER" id="PTHR23345:SF36">
    <property type="entry name" value="APOLIPOPHORINS"/>
    <property type="match status" value="1"/>
</dbReference>
<dbReference type="InterPro" id="IPR015817">
    <property type="entry name" value="Vitellinogen_open_b-sht_sub1"/>
</dbReference>
<organism evidence="11">
    <name type="scientific">Zeugodacus cucurbitae</name>
    <name type="common">Melon fruit fly</name>
    <name type="synonym">Bactrocera cucurbitae</name>
    <dbReference type="NCBI Taxonomy" id="28588"/>
    <lineage>
        <taxon>Eukaryota</taxon>
        <taxon>Metazoa</taxon>
        <taxon>Ecdysozoa</taxon>
        <taxon>Arthropoda</taxon>
        <taxon>Hexapoda</taxon>
        <taxon>Insecta</taxon>
        <taxon>Pterygota</taxon>
        <taxon>Neoptera</taxon>
        <taxon>Endopterygota</taxon>
        <taxon>Diptera</taxon>
        <taxon>Brachycera</taxon>
        <taxon>Muscomorpha</taxon>
        <taxon>Tephritoidea</taxon>
        <taxon>Tephritidae</taxon>
        <taxon>Zeugodacus</taxon>
        <taxon>Zeugodacus</taxon>
    </lineage>
</organism>
<evidence type="ECO:0000256" key="6">
    <source>
        <dbReference type="ARBA" id="ARBA00023180"/>
    </source>
</evidence>
<accession>A0A0A1XJ41</accession>
<dbReference type="SUPFAM" id="SSF58113">
    <property type="entry name" value="Apolipoprotein A-I"/>
    <property type="match status" value="1"/>
</dbReference>
<sequence>MKKILNQAQIKKVILKIRRAWTMGPVNPGLLKAVLICILVISAARAADTCKRGCPRSDGENMKFKPGHLYEYNFDSVLTVALGTDSSTGAEDTSLKVIGTAKVFAEGNCGYTLQLNAVKVSTTKEAIDKKIVQSIQKPVHFTMVNGKVEPQLCTDPNDNQYALNIKRAVISLLQSNPEDGAEVDVFGQCVTHTSISNSAGAQIVTKVRDLNSCNYRENTRSSLLHGVVNQAAGIKSTHLFKAGYVKESKLLNGIVESVHLVEDYNFGVAEKDVNSIRGKVITNFKIKNSAGIPAVAPQTGNHGVSVIFQKPEVYATKNLPTLKTALTQLVNLLDSYVKKDSAKGFTELIRLMRNADTDTLLELATVPHPNAVLIRKVYLDALFRTGTSESAKAIFKQFNKMDEQEKLIAIISLNIVQTVDKETLSQAITLLTPNASKHVYLSIGTLVSKYCQSNGCEQADLDVITKKFVDNLKHCKANTRKDEDRIVNVLKGVANMKHTANNAVSALTECSSPGRSNRIRVAALQAFPSAKCDAVLTQKALALLRDRNEDSELRIESYLAAIACPNANVATEIADIVNSEEVNQVGGFIASSLSAIRDSTDEHRANQRYHLGNIRITKHFAKDLRRYSFNDELSYRVDALGLSASSDYKLIYSQHGFLPRSATLNVSTEIFGTNFNVFEVSARQENLENILEYYVGPKGLLNKDFDEIMKMVEEVGSSDGRARRSIADDTTKFSKKYKTYGSKNIQDINLDLSLKFFGSEMFFLSLGDHIPTTLDEIIKSFSSACDKLKKELLSYNKDFTLHDLFLDVNAIYPTGLGIPLELNTQGFAANKLEFGISLDIDSIIEQNYLTTKYQVKLVPSVDVSLKLQLGFNAYVLATGVQVESSLHSASGADVKFDLINDGNGFNIDIQLPRNKLELLNVEVNPGFYITELDKPTKAIASNNSNKPNSENYQMCFNQLDVIGLNLCVNMDGVSIGKEDSSKSADIYSFIHPVSVSVYTEVEKNYNIRGSYILQTNSGSQEWKLELNTPGSREPHTASATFEVGTNLRTYARLAFDTPLHHFAIESGFNNDNQELVFYAQYEDNDKVNRNRIGFLRNGNEYRPVIEIQDKNGVSNEIYGYRMDGKVVLQKTGDKQDKYIFDNLQVSNKQNERVVLNGWSEVGKSWLNNELRVGVGKESYLVKSNFKVDKGVYDIGFFTNDERSPLNVYGGSAHVELGEQVFVVQLVGAAASWKLDFNNEVQYTISEGSNSLTSSSFKHDVTLKNKNNIVGQFKLNGQTSGDNKFEVDAELVRGKRVASVSVKYNGNRHTQGDYIVEVHGKYNKHFADIIAKCDFNGNRFIIDNSLATSWGTSVTVKGELGQRYTAQDIYIDIHGAAQFHKKDKQIQWILKVIGAPDKTNSELKISRENAEILKYSGELQHPQDKISGGKINLSAKNVATLRGDFKIAKNGKGEANVAVETQKTEQKHKVDINSKFHVQAPKYEVETTITFDGDKKIFFKTESHLDKSKLVTKNLAEISNKKVSFDANVGVKGDWRANGELQGNFVLSIPTGHVVDGNIKRKISTNSKTGNIQGNLDVQLGETYNGKKRSLSYSTHADKFNLKTKEISQNHQVTFIDVDNKKLEVSADIKHLPKDQNKFIDIKSNVRGDLLNIPIDANFVVDEYDNKHAVFRIDIKCGGAYNYNANGRYNLSGNDSPATFEVQGNIHLPKGNLQSIQFSSNGKLVRPSTNSGTYLIELHVDERAGDSQFLVLNTIWKGSQQQGAYTFDLETKEMHGPLKLEGTYQHEQQGNLKDGPTSGKERYSFNFNYDNNYVKTAADITYVGVDTAVAHYTLDSSFESAKNIDVEVRLLKLDIDGYELKCQAKSGNNVYASVSKIYQSQYKKGLDIHVSTPSGSSIVIVGIFEILGEHKTKITADVQNVIGLDFTANVESSHHAIDDFFVKANWNSAKLNLDNYDLNVRSQDKSLIINLKNAKGVIIAGSATYTQKKEKSKSLIECQGQLQYNGKTQKANFRLIHQIYDINVDKEVGFSYALDGTFGPKKGVSTLKITNKGVDAKLSICEDKKQCTNVQLQSILSQNGQEIDSSQNSLLIVIDLRELGYPYEFEFQSKTIRQGLSLQYSLESQIVSNNNLKYKLVADIQPTNSNILLKLPHRELLLEVKQQFPGQGKYFGHYENSIAFYFDKTNKPKDVTRIKAVADITGNELTAINVNSEIKFEHPTIRPLTIYGKFDANRQQKKVNSEIIFDIFRLPEQKIIGSLRTENLHQGNGFNITTYESLYSKGLGFNYEFSGHTALNVDSQIFSAGATVHSGATDLGASANIYATKDHSDLSVYVLNEPILQVAANFNHQKYAVNVNSKLQLFSQDPIEIITDLQPTQLKLIAKRKGLVDLNADVKLGKELKLNIQGTGKQLFNGRIALDAPHFLQTSYSSNSEDIKSFLNAVESETKKDTETTVQKIKNKFKYIRETLDQQAKLLKDSAPDLSRLKNNYEANINEIGHELENDPALKEISENYQKIYAKFTKIAGDLSKNAAKSYENLYKSVAELYEKLESSLKEMVLPAWEDLLVTASNVLGDLRVQVVNLVTELVQEIWVALEQYGPALKNYGKAVNDALKPLSEAVEELVKAATDAVEDIFEELREYLTKLPTIDDLYSEFKEQVIKLRLVENTLQFLNEIFDQLHILPMTPESVEFLEKMREYTESKLTNKPVSDEQVLQELINLFVRAVRSIWTNLDVNSPVGSTDISENILTSLLGITSDSFDILDKLPTVLTFRFSVLNYLLNENWENVLSEKYLKSWPFFQDFNLHGHIADGHQIFTFDGQHYTFPGSCKYILAQDSVDNNFTVVAHLNNGKLKSITLTDRDGDFAEISDSGALKINAKDAEFPQHFNGIHVWRLFYTVWLHSEYGVEIMCTQDLKICNVKVDGFYTSKTRGLLGNGNAEPYDDFIQVDGTISQDYATLGNAYGLGKCAPVTAKPTDAIPRSEICTDLFSLESPLTTGYIFENPAPYRARCDAAVAEAAEKEKEAAACIIATVYGSALKFKEIPTQLPSRCLKCVGPAGQRELGQKFAVKIPNNKADIVFVVDLDISSTVLSNLVAPAILEVRESLKTRGFTDVQIGLIAYNESQLYPAVLTSDGGKLNYQGNLGDVQLNGPKNICIHCVTQEVADPKVVEIFKSIESVLKSIIPQSDEKAFRLALNYPFRAGAAKSIVGVRSDTLEFVNLFKLVRAHLTDAETSFNGALLHLIGPVNDLSVEGIPKEKLVGFNSRLIATLDGKDAKKRQKLQFGNDIGIDFVLNNGGWVFATQNFDQLKPNEQKKALNQVVNTLADTLFRTEIVSECECEVAHGLHAQHRCVIKSSNFLPNKKVKAK</sequence>
<dbReference type="PANTHER" id="PTHR23345">
    <property type="entry name" value="VITELLOGENIN-RELATED"/>
    <property type="match status" value="1"/>
</dbReference>
<feature type="chain" id="PRO_5001983725" evidence="8">
    <location>
        <begin position="47"/>
        <end position="3365"/>
    </location>
</feature>
<dbReference type="InterPro" id="IPR015816">
    <property type="entry name" value="Vitellinogen_b-sht_N"/>
</dbReference>
<keyword evidence="2" id="KW-0813">Transport</keyword>
<evidence type="ECO:0000256" key="5">
    <source>
        <dbReference type="ARBA" id="ARBA00023055"/>
    </source>
</evidence>
<evidence type="ECO:0000256" key="8">
    <source>
        <dbReference type="SAM" id="SignalP"/>
    </source>
</evidence>
<dbReference type="Gene3D" id="1.25.10.20">
    <property type="entry name" value="Vitellinogen, superhelical"/>
    <property type="match status" value="1"/>
</dbReference>
<keyword evidence="6" id="KW-0325">Glycoprotein</keyword>
<evidence type="ECO:0000256" key="2">
    <source>
        <dbReference type="ARBA" id="ARBA00022448"/>
    </source>
</evidence>
<keyword evidence="3" id="KW-0964">Secreted</keyword>
<dbReference type="PROSITE" id="PS51233">
    <property type="entry name" value="VWFD"/>
    <property type="match status" value="1"/>
</dbReference>
<dbReference type="PROSITE" id="PS51211">
    <property type="entry name" value="VITELLOGENIN"/>
    <property type="match status" value="1"/>
</dbReference>
<dbReference type="Pfam" id="PF09172">
    <property type="entry name" value="Vit_open_b-sht"/>
    <property type="match status" value="1"/>
</dbReference>
<dbReference type="SUPFAM" id="SSF48431">
    <property type="entry name" value="Lipovitellin-phosvitin complex, superhelical domain"/>
    <property type="match status" value="1"/>
</dbReference>
<keyword evidence="4 8" id="KW-0732">Signal</keyword>
<dbReference type="Pfam" id="PF06448">
    <property type="entry name" value="DUF1081"/>
    <property type="match status" value="1"/>
</dbReference>
<feature type="domain" description="VWFD" evidence="10">
    <location>
        <begin position="2801"/>
        <end position="2969"/>
    </location>
</feature>
<dbReference type="Pfam" id="PF00094">
    <property type="entry name" value="VWD"/>
    <property type="match status" value="1"/>
</dbReference>